<reference evidence="5" key="1">
    <citation type="submission" date="2019-04" db="EMBL/GenBank/DDBJ databases">
        <title>Friends and foes A comparative genomics studyof 23 Aspergillus species from section Flavi.</title>
        <authorList>
            <consortium name="DOE Joint Genome Institute"/>
            <person name="Kjaerbolling I."/>
            <person name="Vesth T."/>
            <person name="Frisvad J.C."/>
            <person name="Nybo J.L."/>
            <person name="Theobald S."/>
            <person name="Kildgaard S."/>
            <person name="Isbrandt T."/>
            <person name="Kuo A."/>
            <person name="Sato A."/>
            <person name="Lyhne E.K."/>
            <person name="Kogle M.E."/>
            <person name="Wiebenga A."/>
            <person name="Kun R.S."/>
            <person name="Lubbers R.J."/>
            <person name="Makela M.R."/>
            <person name="Barry K."/>
            <person name="Chovatia M."/>
            <person name="Clum A."/>
            <person name="Daum C."/>
            <person name="Haridas S."/>
            <person name="He G."/>
            <person name="LaButti K."/>
            <person name="Lipzen A."/>
            <person name="Mondo S."/>
            <person name="Riley R."/>
            <person name="Salamov A."/>
            <person name="Simmons B.A."/>
            <person name="Magnuson J.K."/>
            <person name="Henrissat B."/>
            <person name="Mortensen U.H."/>
            <person name="Larsen T.O."/>
            <person name="Devries R.P."/>
            <person name="Grigoriev I.V."/>
            <person name="Machida M."/>
            <person name="Baker S.E."/>
            <person name="Andersen M.R."/>
        </authorList>
    </citation>
    <scope>NUCLEOTIDE SEQUENCE [LARGE SCALE GENOMIC DNA]</scope>
    <source>
        <strain evidence="5">CBS 130017</strain>
    </source>
</reference>
<dbReference type="InterPro" id="IPR054471">
    <property type="entry name" value="GPIID_WHD"/>
</dbReference>
<evidence type="ECO:0000259" key="3">
    <source>
        <dbReference type="PROSITE" id="PS50837"/>
    </source>
</evidence>
<evidence type="ECO:0000313" key="5">
    <source>
        <dbReference type="Proteomes" id="UP000325945"/>
    </source>
</evidence>
<dbReference type="Proteomes" id="UP000325945">
    <property type="component" value="Unassembled WGS sequence"/>
</dbReference>
<dbReference type="Pfam" id="PF23239">
    <property type="entry name" value="DUF7069"/>
    <property type="match status" value="1"/>
</dbReference>
<dbReference type="Pfam" id="PF22939">
    <property type="entry name" value="WHD_GPIID"/>
    <property type="match status" value="1"/>
</dbReference>
<sequence>MCCFGFRKLVRRKSSLENNNHRVYTVVHRWEPANPPVQENQPPKEKALNVVDDAPSEKILARDESVWNRTYQQLDQGLVNKYEDLLAKQREQINDPSKDETNEKHERNRHEDLDITIEDDPSKNEINEKHETNREEEFAIIIENNLENAQRQRTSDILHEENRRGTASSIKDLENVVQQDAATISNEISGQHLNQAEENTRHDIESTQKLPSLGQRHLEVNIEALNIQRQLDEKGLSDDERKCRQLFWLASNDMESSYESYKSGVPDRLEGTGEWLLEQPHFHQWLEDDKGLLIVSADSGCGKSVLAKHLIDNVLPESSPSAAICYFFFKDQVQNSQKQALCALLHQLFTSKPALIKLAMKSFSDNGDNLVDMLPALWDIFSRVIKDPGMGRTVFVLDALDECKESELTDLADKIESIQKDPESSARFFLTSRPYGSIMWEFRELIDESPHIHIPGERESDKITQEVDIVIKHRVGLLARKKHLSATVQSHLEERLLQMDHRTYLWVQFVFDYLEKHSFRKVKDGIEDVFILSDQLPTSVNDAYAKALSKSEDIHMARKAFGVVLAATRPLTLTEMNIALHLDLERDELQLESDKDFKVSLRKLCGSLLSVNDKKVSFMHQTAREFLVQENDFALGSQRGPIDMKEAHRVLAVSCITYISKFMPRVDQINSADSTSLDLNRAFSNYCAKNWLHHLEAAGLRDGEGLEPCLARICDPKSDAYAAWSALTYLVDNLPVNKRDERNALWMAASFKMTSVVRRIFQHEESKPWRVIGLAVRFKRSFVV</sequence>
<dbReference type="InterPro" id="IPR027417">
    <property type="entry name" value="P-loop_NTPase"/>
</dbReference>
<organism evidence="4 5">
    <name type="scientific">Aspergillus sergii</name>
    <dbReference type="NCBI Taxonomy" id="1034303"/>
    <lineage>
        <taxon>Eukaryota</taxon>
        <taxon>Fungi</taxon>
        <taxon>Dikarya</taxon>
        <taxon>Ascomycota</taxon>
        <taxon>Pezizomycotina</taxon>
        <taxon>Eurotiomycetes</taxon>
        <taxon>Eurotiomycetidae</taxon>
        <taxon>Eurotiales</taxon>
        <taxon>Aspergillaceae</taxon>
        <taxon>Aspergillus</taxon>
        <taxon>Aspergillus subgen. Circumdati</taxon>
    </lineage>
</organism>
<feature type="compositionally biased region" description="Basic and acidic residues" evidence="2">
    <location>
        <begin position="91"/>
        <end position="113"/>
    </location>
</feature>
<keyword evidence="1" id="KW-0677">Repeat</keyword>
<feature type="compositionally biased region" description="Basic and acidic residues" evidence="2">
    <location>
        <begin position="120"/>
        <end position="130"/>
    </location>
</feature>
<accession>A0A5N6XMW4</accession>
<evidence type="ECO:0000256" key="2">
    <source>
        <dbReference type="SAM" id="MobiDB-lite"/>
    </source>
</evidence>
<gene>
    <name evidence="4" type="ORF">BDV39DRAFT_199944</name>
</gene>
<feature type="region of interest" description="Disordered" evidence="2">
    <location>
        <begin position="91"/>
        <end position="130"/>
    </location>
</feature>
<name>A0A5N6XMW4_9EURO</name>
<proteinExistence type="predicted"/>
<dbReference type="InterPro" id="IPR056884">
    <property type="entry name" value="NPHP3-like_N"/>
</dbReference>
<dbReference type="PANTHER" id="PTHR10039">
    <property type="entry name" value="AMELOGENIN"/>
    <property type="match status" value="1"/>
</dbReference>
<dbReference type="SUPFAM" id="SSF52540">
    <property type="entry name" value="P-loop containing nucleoside triphosphate hydrolases"/>
    <property type="match status" value="1"/>
</dbReference>
<dbReference type="EMBL" id="ML741764">
    <property type="protein sequence ID" value="KAE8332940.1"/>
    <property type="molecule type" value="Genomic_DNA"/>
</dbReference>
<dbReference type="InterPro" id="IPR007111">
    <property type="entry name" value="NACHT_NTPase"/>
</dbReference>
<dbReference type="InterPro" id="IPR055497">
    <property type="entry name" value="DUF7069"/>
</dbReference>
<dbReference type="PROSITE" id="PS50837">
    <property type="entry name" value="NACHT"/>
    <property type="match status" value="1"/>
</dbReference>
<evidence type="ECO:0000256" key="1">
    <source>
        <dbReference type="ARBA" id="ARBA00022737"/>
    </source>
</evidence>
<protein>
    <recommendedName>
        <fullName evidence="3">NACHT domain-containing protein</fullName>
    </recommendedName>
</protein>
<evidence type="ECO:0000313" key="4">
    <source>
        <dbReference type="EMBL" id="KAE8332940.1"/>
    </source>
</evidence>
<keyword evidence="5" id="KW-1185">Reference proteome</keyword>
<feature type="domain" description="NACHT" evidence="3">
    <location>
        <begin position="291"/>
        <end position="434"/>
    </location>
</feature>
<dbReference type="Gene3D" id="3.40.50.300">
    <property type="entry name" value="P-loop containing nucleotide triphosphate hydrolases"/>
    <property type="match status" value="1"/>
</dbReference>
<dbReference type="PANTHER" id="PTHR10039:SF5">
    <property type="entry name" value="NACHT DOMAIN-CONTAINING PROTEIN"/>
    <property type="match status" value="1"/>
</dbReference>
<dbReference type="AlphaFoldDB" id="A0A5N6XMW4"/>
<dbReference type="Pfam" id="PF24883">
    <property type="entry name" value="NPHP3_N"/>
    <property type="match status" value="1"/>
</dbReference>